<dbReference type="STRING" id="45851.BHV86_00305"/>
<feature type="transmembrane region" description="Helical" evidence="1">
    <location>
        <begin position="78"/>
        <end position="96"/>
    </location>
</feature>
<feature type="transmembrane region" description="Helical" evidence="1">
    <location>
        <begin position="184"/>
        <end position="206"/>
    </location>
</feature>
<keyword evidence="1" id="KW-1133">Transmembrane helix</keyword>
<keyword evidence="1" id="KW-0812">Transmembrane</keyword>
<proteinExistence type="predicted"/>
<dbReference type="EMBL" id="ABWN01000023">
    <property type="protein sequence ID" value="EFF68876.1"/>
    <property type="molecule type" value="Genomic_DNA"/>
</dbReference>
<dbReference type="RefSeq" id="WP_005602183.1">
    <property type="nucleotide sequence ID" value="NZ_GG663522.1"/>
</dbReference>
<gene>
    <name evidence="2" type="ORF">BUTYVIB_00960</name>
</gene>
<evidence type="ECO:0000256" key="1">
    <source>
        <dbReference type="SAM" id="Phobius"/>
    </source>
</evidence>
<accession>D4RYQ2</accession>
<dbReference type="AlphaFoldDB" id="D4RYQ2"/>
<feature type="transmembrane region" description="Helical" evidence="1">
    <location>
        <begin position="264"/>
        <end position="284"/>
    </location>
</feature>
<keyword evidence="1" id="KW-0472">Membrane</keyword>
<evidence type="ECO:0008006" key="4">
    <source>
        <dbReference type="Google" id="ProtNLM"/>
    </source>
</evidence>
<evidence type="ECO:0000313" key="3">
    <source>
        <dbReference type="Proteomes" id="UP000006238"/>
    </source>
</evidence>
<feature type="transmembrane region" description="Helical" evidence="1">
    <location>
        <begin position="12"/>
        <end position="39"/>
    </location>
</feature>
<dbReference type="Proteomes" id="UP000006238">
    <property type="component" value="Unassembled WGS sequence"/>
</dbReference>
<evidence type="ECO:0000313" key="2">
    <source>
        <dbReference type="EMBL" id="EFF68876.1"/>
    </source>
</evidence>
<feature type="transmembrane region" description="Helical" evidence="1">
    <location>
        <begin position="116"/>
        <end position="142"/>
    </location>
</feature>
<keyword evidence="3" id="KW-1185">Reference proteome</keyword>
<dbReference type="GeneID" id="98918835"/>
<comment type="caution">
    <text evidence="2">The sequence shown here is derived from an EMBL/GenBank/DDBJ whole genome shotgun (WGS) entry which is preliminary data.</text>
</comment>
<dbReference type="HOGENOM" id="CLU_939025_0_0_9"/>
<sequence>MKKTILTVKKDLYINFTTIGIVSSIIIGLIIIGICGIYTDGEGRTFNCISIFSTYNKTELLQMHLMGETVFLNVLESLAPYGMMLAAFSFAFGMYAEKQNKTTKYVIYRTGIKRYVISKALLAFISSVFVMGIIAIICAIYIHGRFPSISEADSEFIEFKMQGSGYSDTGRKLNLVSQMGFGAAYLYGIFGMMLYGGLCASIGFIVYALTKDIYFNICLPFFVGYGQNVLVNYFIFNKPEIGRKIQNTGYLSYYLRIPYNEKRLLVNLLIFVGIWVLAIVINIAKIRSVKDYGGDL</sequence>
<name>D4RYQ2_9FIRM</name>
<feature type="transmembrane region" description="Helical" evidence="1">
    <location>
        <begin position="213"/>
        <end position="236"/>
    </location>
</feature>
<reference evidence="2 3" key="1">
    <citation type="submission" date="2010-02" db="EMBL/GenBank/DDBJ databases">
        <authorList>
            <person name="Weinstock G."/>
            <person name="Sodergren E."/>
            <person name="Clifton S."/>
            <person name="Fulton L."/>
            <person name="Fulton B."/>
            <person name="Courtney L."/>
            <person name="Fronick C."/>
            <person name="Harrison M."/>
            <person name="Strong C."/>
            <person name="Farmer C."/>
            <person name="Delahaunty K."/>
            <person name="Markovic C."/>
            <person name="Hall O."/>
            <person name="Minx P."/>
            <person name="Tomlinson C."/>
            <person name="Mitreva M."/>
            <person name="Nelson J."/>
            <person name="Hou S."/>
            <person name="Wollam A."/>
            <person name="Pepin K.H."/>
            <person name="Johnson M."/>
            <person name="Bhonagiri V."/>
            <person name="Zhang X."/>
            <person name="Suruliraj S."/>
            <person name="Warren W."/>
            <person name="Chinwalla A."/>
            <person name="Mardis E.R."/>
            <person name="Wilson R.K."/>
        </authorList>
    </citation>
    <scope>NUCLEOTIDE SEQUENCE [LARGE SCALE GENOMIC DNA]</scope>
    <source>
        <strain evidence="2 3">DSM 2876</strain>
    </source>
</reference>
<organism evidence="2 3">
    <name type="scientific">Eshraghiella crossota DSM 2876</name>
    <dbReference type="NCBI Taxonomy" id="511680"/>
    <lineage>
        <taxon>Bacteria</taxon>
        <taxon>Bacillati</taxon>
        <taxon>Bacillota</taxon>
        <taxon>Clostridia</taxon>
        <taxon>Lachnospirales</taxon>
        <taxon>Lachnospiraceae</taxon>
        <taxon>Eshraghiella</taxon>
    </lineage>
</organism>
<protein>
    <recommendedName>
        <fullName evidence="4">ABC-2 family transporter protein</fullName>
    </recommendedName>
</protein>